<gene>
    <name evidence="5" type="ORF">EVI01_21200</name>
</gene>
<accession>A0A511J4Z5</accession>
<dbReference type="InterPro" id="IPR029050">
    <property type="entry name" value="Immunoprotect_excell_Ig-like"/>
</dbReference>
<evidence type="ECO:0000256" key="2">
    <source>
        <dbReference type="SAM" id="MobiDB-lite"/>
    </source>
</evidence>
<evidence type="ECO:0000313" key="6">
    <source>
        <dbReference type="Proteomes" id="UP000321830"/>
    </source>
</evidence>
<comment type="caution">
    <text evidence="5">The sequence shown here is derived from an EMBL/GenBank/DDBJ whole genome shotgun (WGS) entry which is preliminary data.</text>
</comment>
<dbReference type="AlphaFoldDB" id="A0A511J4Z5"/>
<dbReference type="Pfam" id="PF11611">
    <property type="entry name" value="DUF4352"/>
    <property type="match status" value="1"/>
</dbReference>
<feature type="compositionally biased region" description="Polar residues" evidence="2">
    <location>
        <begin position="173"/>
        <end position="196"/>
    </location>
</feature>
<proteinExistence type="predicted"/>
<reference evidence="5 6" key="1">
    <citation type="submission" date="2019-07" db="EMBL/GenBank/DDBJ databases">
        <title>Whole genome shotgun sequence of Enterococcus villorum NBRC 100699.</title>
        <authorList>
            <person name="Hosoyama A."/>
            <person name="Uohara A."/>
            <person name="Ohji S."/>
            <person name="Ichikawa N."/>
        </authorList>
    </citation>
    <scope>NUCLEOTIDE SEQUENCE [LARGE SCALE GENOMIC DNA]</scope>
    <source>
        <strain evidence="5 6">NBRC 100699</strain>
    </source>
</reference>
<dbReference type="EMBL" id="BJWF01000033">
    <property type="protein sequence ID" value="GEL92783.1"/>
    <property type="molecule type" value="Genomic_DNA"/>
</dbReference>
<keyword evidence="1 3" id="KW-0732">Signal</keyword>
<sequence>MKKIFVSTAILLSTAMMLSACHTSNNEKSQETRETTVESSGKKVNVVSELGKTKKTDEFEITVKKAEIVDNPLNTDLGHTTLKVEVSAKNISDKEQSIGTGDFKIKDEDGNEYTFTSSDNNFGDVVQPGKTLNGSGYYSIPNDMKAGVIIYNPYESSSQQKWEAVFSKEKNNTSESSTNTQKSSDTKGKTATSSTN</sequence>
<dbReference type="RefSeq" id="WP_010752255.1">
    <property type="nucleotide sequence ID" value="NZ_BJWF01000033.1"/>
</dbReference>
<dbReference type="InterPro" id="IPR029051">
    <property type="entry name" value="DUF4352"/>
</dbReference>
<dbReference type="Proteomes" id="UP000321830">
    <property type="component" value="Unassembled WGS sequence"/>
</dbReference>
<feature type="domain" description="DUF4352" evidence="4">
    <location>
        <begin position="49"/>
        <end position="157"/>
    </location>
</feature>
<evidence type="ECO:0000259" key="4">
    <source>
        <dbReference type="Pfam" id="PF11611"/>
    </source>
</evidence>
<organism evidence="5 6">
    <name type="scientific">Enterococcus villorum</name>
    <dbReference type="NCBI Taxonomy" id="112904"/>
    <lineage>
        <taxon>Bacteria</taxon>
        <taxon>Bacillati</taxon>
        <taxon>Bacillota</taxon>
        <taxon>Bacilli</taxon>
        <taxon>Lactobacillales</taxon>
        <taxon>Enterococcaceae</taxon>
        <taxon>Enterococcus</taxon>
    </lineage>
</organism>
<evidence type="ECO:0000256" key="1">
    <source>
        <dbReference type="ARBA" id="ARBA00022729"/>
    </source>
</evidence>
<evidence type="ECO:0000313" key="5">
    <source>
        <dbReference type="EMBL" id="GEL92783.1"/>
    </source>
</evidence>
<protein>
    <recommendedName>
        <fullName evidence="4">DUF4352 domain-containing protein</fullName>
    </recommendedName>
</protein>
<feature type="chain" id="PRO_5039225690" description="DUF4352 domain-containing protein" evidence="3">
    <location>
        <begin position="21"/>
        <end position="196"/>
    </location>
</feature>
<dbReference type="Gene3D" id="2.60.40.1240">
    <property type="match status" value="1"/>
</dbReference>
<evidence type="ECO:0000256" key="3">
    <source>
        <dbReference type="SAM" id="SignalP"/>
    </source>
</evidence>
<name>A0A511J4Z5_9ENTE</name>
<feature type="region of interest" description="Disordered" evidence="2">
    <location>
        <begin position="160"/>
        <end position="196"/>
    </location>
</feature>
<dbReference type="PROSITE" id="PS51257">
    <property type="entry name" value="PROKAR_LIPOPROTEIN"/>
    <property type="match status" value="1"/>
</dbReference>
<feature type="signal peptide" evidence="3">
    <location>
        <begin position="1"/>
        <end position="20"/>
    </location>
</feature>